<organism evidence="1">
    <name type="scientific">Culex pipiens</name>
    <name type="common">House mosquito</name>
    <dbReference type="NCBI Taxonomy" id="7175"/>
    <lineage>
        <taxon>Eukaryota</taxon>
        <taxon>Metazoa</taxon>
        <taxon>Ecdysozoa</taxon>
        <taxon>Arthropoda</taxon>
        <taxon>Hexapoda</taxon>
        <taxon>Insecta</taxon>
        <taxon>Pterygota</taxon>
        <taxon>Neoptera</taxon>
        <taxon>Endopterygota</taxon>
        <taxon>Diptera</taxon>
        <taxon>Nematocera</taxon>
        <taxon>Culicoidea</taxon>
        <taxon>Culicidae</taxon>
        <taxon>Culicinae</taxon>
        <taxon>Culicini</taxon>
        <taxon>Culex</taxon>
        <taxon>Culex</taxon>
    </lineage>
</organism>
<dbReference type="EMBL" id="HBUE01228570">
    <property type="protein sequence ID" value="CAG6543452.1"/>
    <property type="molecule type" value="Transcribed_RNA"/>
</dbReference>
<dbReference type="AlphaFoldDB" id="A0A8D8I091"/>
<proteinExistence type="predicted"/>
<reference evidence="1" key="1">
    <citation type="submission" date="2021-05" db="EMBL/GenBank/DDBJ databases">
        <authorList>
            <person name="Alioto T."/>
            <person name="Alioto T."/>
            <person name="Gomez Garrido J."/>
        </authorList>
    </citation>
    <scope>NUCLEOTIDE SEQUENCE</scope>
</reference>
<name>A0A8D8I091_CULPI</name>
<evidence type="ECO:0000313" key="1">
    <source>
        <dbReference type="EMBL" id="CAG6543452.1"/>
    </source>
</evidence>
<sequence length="106" mass="11814">MPLQNPQLLAGMHVYMPKCRTQNRHPPPASEKFRLIEVCGAVPRPRVHSWYDTSPRPQNRRGLTHSQPHLAYDEMSVILAGPGSGGQTEQLSTGGCEPRLEVFINS</sequence>
<accession>A0A8D8I091</accession>
<dbReference type="EMBL" id="HBUE01335331">
    <property type="protein sequence ID" value="CAG6595574.1"/>
    <property type="molecule type" value="Transcribed_RNA"/>
</dbReference>
<protein>
    <submittedName>
        <fullName evidence="1">(northern house mosquito) hypothetical protein</fullName>
    </submittedName>
</protein>